<keyword evidence="5" id="KW-0456">Lyase</keyword>
<dbReference type="NCBIfam" id="NF033379">
    <property type="entry name" value="FrucBisAld_I"/>
    <property type="match status" value="1"/>
</dbReference>
<dbReference type="Proteomes" id="UP001158576">
    <property type="component" value="Chromosome 1"/>
</dbReference>
<evidence type="ECO:0000313" key="7">
    <source>
        <dbReference type="Proteomes" id="UP001158576"/>
    </source>
</evidence>
<evidence type="ECO:0000256" key="3">
    <source>
        <dbReference type="ARBA" id="ARBA00013068"/>
    </source>
</evidence>
<evidence type="ECO:0000256" key="2">
    <source>
        <dbReference type="ARBA" id="ARBA00010387"/>
    </source>
</evidence>
<dbReference type="SUPFAM" id="SSF51569">
    <property type="entry name" value="Aldolase"/>
    <property type="match status" value="1"/>
</dbReference>
<gene>
    <name evidence="6" type="ORF">OKIOD_LOCUS8999</name>
</gene>
<keyword evidence="4" id="KW-0324">Glycolysis</keyword>
<evidence type="ECO:0000256" key="5">
    <source>
        <dbReference type="ARBA" id="ARBA00023239"/>
    </source>
</evidence>
<dbReference type="PANTHER" id="PTHR11627">
    <property type="entry name" value="FRUCTOSE-BISPHOSPHATE ALDOLASE"/>
    <property type="match status" value="1"/>
</dbReference>
<proteinExistence type="inferred from homology"/>
<protein>
    <recommendedName>
        <fullName evidence="3">fructose-bisphosphate aldolase</fullName>
        <ecNumber evidence="3">4.1.2.13</ecNumber>
    </recommendedName>
</protein>
<sequence>MAAFSTVEKQKELIEIANSIVKDGKGILASDEGIPVIGARLKGINVENTPESRQKFRHMMYRAEGIGKYLGGVILEKETFAQKDSEGNRVCKPLLDAGIKVGVKADLGWMLMPGSMGEMTTQGLDNLHERCAAWKKEGASFVKWRCPLKIQNGGLTPSDLAIGQAAEISGRYAAISQAEGLVPIVEPDVMLDGDHDIELCKKITEKVLMTTFAALQRHNVLVEGILLKTNMVTPGAKGPKVDAKTIAAKSVEAYRRTVPAAMPGIVFLSGGQSPTDATENLNEMNKIEGNPWKLSFSYSRAIQGPVLEAWQGKNEEPAQKALIKRCMLNSLAAQGKYAGEDSTAADEKSQFVENYTY</sequence>
<evidence type="ECO:0000313" key="6">
    <source>
        <dbReference type="EMBL" id="CAG5102295.1"/>
    </source>
</evidence>
<reference evidence="6 7" key="1">
    <citation type="submission" date="2021-04" db="EMBL/GenBank/DDBJ databases">
        <authorList>
            <person name="Bliznina A."/>
        </authorList>
    </citation>
    <scope>NUCLEOTIDE SEQUENCE [LARGE SCALE GENOMIC DNA]</scope>
</reference>
<dbReference type="Pfam" id="PF00274">
    <property type="entry name" value="Glycolytic"/>
    <property type="match status" value="1"/>
</dbReference>
<name>A0ABN7STH8_OIKDI</name>
<dbReference type="EMBL" id="OU015566">
    <property type="protein sequence ID" value="CAG5102295.1"/>
    <property type="molecule type" value="Genomic_DNA"/>
</dbReference>
<keyword evidence="7" id="KW-1185">Reference proteome</keyword>
<dbReference type="InterPro" id="IPR013785">
    <property type="entry name" value="Aldolase_TIM"/>
</dbReference>
<evidence type="ECO:0000256" key="4">
    <source>
        <dbReference type="ARBA" id="ARBA00023152"/>
    </source>
</evidence>
<dbReference type="InterPro" id="IPR000741">
    <property type="entry name" value="FBA_I"/>
</dbReference>
<organism evidence="6 7">
    <name type="scientific">Oikopleura dioica</name>
    <name type="common">Tunicate</name>
    <dbReference type="NCBI Taxonomy" id="34765"/>
    <lineage>
        <taxon>Eukaryota</taxon>
        <taxon>Metazoa</taxon>
        <taxon>Chordata</taxon>
        <taxon>Tunicata</taxon>
        <taxon>Appendicularia</taxon>
        <taxon>Copelata</taxon>
        <taxon>Oikopleuridae</taxon>
        <taxon>Oikopleura</taxon>
    </lineage>
</organism>
<evidence type="ECO:0000256" key="1">
    <source>
        <dbReference type="ARBA" id="ARBA00004714"/>
    </source>
</evidence>
<accession>A0ABN7STH8</accession>
<comment type="similarity">
    <text evidence="2">Belongs to the class I fructose-bisphosphate aldolase family.</text>
</comment>
<dbReference type="Gene3D" id="3.20.20.70">
    <property type="entry name" value="Aldolase class I"/>
    <property type="match status" value="1"/>
</dbReference>
<comment type="pathway">
    <text evidence="1">Carbohydrate degradation; glycolysis; D-glyceraldehyde 3-phosphate and glycerone phosphate from D-glucose: step 4/4.</text>
</comment>
<dbReference type="EC" id="4.1.2.13" evidence="3"/>